<feature type="region of interest" description="Disordered" evidence="1">
    <location>
        <begin position="19"/>
        <end position="42"/>
    </location>
</feature>
<evidence type="ECO:0000313" key="4">
    <source>
        <dbReference type="Proteomes" id="UP001500282"/>
    </source>
</evidence>
<reference evidence="4" key="1">
    <citation type="journal article" date="2019" name="Int. J. Syst. Evol. Microbiol.">
        <title>The Global Catalogue of Microorganisms (GCM) 10K type strain sequencing project: providing services to taxonomists for standard genome sequencing and annotation.</title>
        <authorList>
            <consortium name="The Broad Institute Genomics Platform"/>
            <consortium name="The Broad Institute Genome Sequencing Center for Infectious Disease"/>
            <person name="Wu L."/>
            <person name="Ma J."/>
        </authorList>
    </citation>
    <scope>NUCLEOTIDE SEQUENCE [LARGE SCALE GENOMIC DNA]</scope>
    <source>
        <strain evidence="4">JCM 11448</strain>
    </source>
</reference>
<evidence type="ECO:0000313" key="3">
    <source>
        <dbReference type="EMBL" id="GAA1274066.1"/>
    </source>
</evidence>
<keyword evidence="2" id="KW-0812">Transmembrane</keyword>
<accession>A0ABP4HME9</accession>
<keyword evidence="2" id="KW-0472">Membrane</keyword>
<keyword evidence="4" id="KW-1185">Reference proteome</keyword>
<keyword evidence="2" id="KW-1133">Transmembrane helix</keyword>
<dbReference type="EMBL" id="BAAAIH010000018">
    <property type="protein sequence ID" value="GAA1274066.1"/>
    <property type="molecule type" value="Genomic_DNA"/>
</dbReference>
<evidence type="ECO:0000256" key="1">
    <source>
        <dbReference type="SAM" id="MobiDB-lite"/>
    </source>
</evidence>
<dbReference type="Proteomes" id="UP001500282">
    <property type="component" value="Unassembled WGS sequence"/>
</dbReference>
<sequence>MTEPTETEEIRLRRAFAVIGEEAGRPGPTAAPTDPPTAIRTPRKQRRTRAALAAAAAACVAAIVVTVTVTADDGSGKDADTTGRGQTFPEALACATAVVEGNLTAVRPAGQGRVHVTVSVDQWFKPSTGPATARFDLADPAVADPAEAYTTGDHLLLLVPRRKKQIPDTSQGQELRPMRDRITRTLPEAAHTPCPPEFQ</sequence>
<name>A0ABP4HME9_9ACTN</name>
<feature type="transmembrane region" description="Helical" evidence="2">
    <location>
        <begin position="50"/>
        <end position="71"/>
    </location>
</feature>
<feature type="compositionally biased region" description="Low complexity" evidence="1">
    <location>
        <begin position="25"/>
        <end position="40"/>
    </location>
</feature>
<comment type="caution">
    <text evidence="3">The sequence shown here is derived from an EMBL/GenBank/DDBJ whole genome shotgun (WGS) entry which is preliminary data.</text>
</comment>
<gene>
    <name evidence="3" type="ORF">GCM10009579_36170</name>
</gene>
<proteinExistence type="predicted"/>
<evidence type="ECO:0000256" key="2">
    <source>
        <dbReference type="SAM" id="Phobius"/>
    </source>
</evidence>
<organism evidence="3 4">
    <name type="scientific">Streptomyces javensis</name>
    <dbReference type="NCBI Taxonomy" id="114698"/>
    <lineage>
        <taxon>Bacteria</taxon>
        <taxon>Bacillati</taxon>
        <taxon>Actinomycetota</taxon>
        <taxon>Actinomycetes</taxon>
        <taxon>Kitasatosporales</taxon>
        <taxon>Streptomycetaceae</taxon>
        <taxon>Streptomyces</taxon>
        <taxon>Streptomyces violaceusniger group</taxon>
    </lineage>
</organism>
<protein>
    <submittedName>
        <fullName evidence="3">Uncharacterized protein</fullName>
    </submittedName>
</protein>